<dbReference type="Proteomes" id="UP000823388">
    <property type="component" value="Chromosome 3K"/>
</dbReference>
<feature type="chain" id="PRO_5035890111" evidence="2">
    <location>
        <begin position="36"/>
        <end position="59"/>
    </location>
</feature>
<evidence type="ECO:0000313" key="4">
    <source>
        <dbReference type="Proteomes" id="UP000823388"/>
    </source>
</evidence>
<feature type="region of interest" description="Disordered" evidence="1">
    <location>
        <begin position="36"/>
        <end position="59"/>
    </location>
</feature>
<protein>
    <submittedName>
        <fullName evidence="3">Uncharacterized protein</fullName>
    </submittedName>
</protein>
<proteinExistence type="predicted"/>
<comment type="caution">
    <text evidence="3">The sequence shown here is derived from an EMBL/GenBank/DDBJ whole genome shotgun (WGS) entry which is preliminary data.</text>
</comment>
<gene>
    <name evidence="3" type="ORF">PVAP13_3KG412200</name>
</gene>
<organism evidence="3 4">
    <name type="scientific">Panicum virgatum</name>
    <name type="common">Blackwell switchgrass</name>
    <dbReference type="NCBI Taxonomy" id="38727"/>
    <lineage>
        <taxon>Eukaryota</taxon>
        <taxon>Viridiplantae</taxon>
        <taxon>Streptophyta</taxon>
        <taxon>Embryophyta</taxon>
        <taxon>Tracheophyta</taxon>
        <taxon>Spermatophyta</taxon>
        <taxon>Magnoliopsida</taxon>
        <taxon>Liliopsida</taxon>
        <taxon>Poales</taxon>
        <taxon>Poaceae</taxon>
        <taxon>PACMAD clade</taxon>
        <taxon>Panicoideae</taxon>
        <taxon>Panicodae</taxon>
        <taxon>Paniceae</taxon>
        <taxon>Panicinae</taxon>
        <taxon>Panicum</taxon>
        <taxon>Panicum sect. Hiantes</taxon>
    </lineage>
</organism>
<keyword evidence="2" id="KW-0732">Signal</keyword>
<evidence type="ECO:0000256" key="1">
    <source>
        <dbReference type="SAM" id="MobiDB-lite"/>
    </source>
</evidence>
<reference evidence="3" key="1">
    <citation type="submission" date="2020-05" db="EMBL/GenBank/DDBJ databases">
        <title>WGS assembly of Panicum virgatum.</title>
        <authorList>
            <person name="Lovell J.T."/>
            <person name="Jenkins J."/>
            <person name="Shu S."/>
            <person name="Juenger T.E."/>
            <person name="Schmutz J."/>
        </authorList>
    </citation>
    <scope>NUCLEOTIDE SEQUENCE</scope>
    <source>
        <strain evidence="3">AP13</strain>
    </source>
</reference>
<feature type="signal peptide" evidence="2">
    <location>
        <begin position="1"/>
        <end position="35"/>
    </location>
</feature>
<dbReference type="EMBL" id="CM029041">
    <property type="protein sequence ID" value="KAG2629106.1"/>
    <property type="molecule type" value="Genomic_DNA"/>
</dbReference>
<sequence length="59" mass="6349">MVSFPPRSHRMYHHLLQLAAIVTALMLICLQLSAGQHGRHNPPGTGAGPDPNSPVFNPP</sequence>
<evidence type="ECO:0000256" key="2">
    <source>
        <dbReference type="SAM" id="SignalP"/>
    </source>
</evidence>
<keyword evidence="4" id="KW-1185">Reference proteome</keyword>
<name>A0A8T0V6J8_PANVG</name>
<dbReference type="AlphaFoldDB" id="A0A8T0V6J8"/>
<evidence type="ECO:0000313" key="3">
    <source>
        <dbReference type="EMBL" id="KAG2629106.1"/>
    </source>
</evidence>
<accession>A0A8T0V6J8</accession>